<keyword evidence="2" id="KW-1185">Reference proteome</keyword>
<sequence length="167" mass="19372">MKKDYILSLSGGTINAKKGDEIDLPRWQALYLKSIDVADIKEEEVDINYLNSYHFKEKRNQAPNQLSPLPQDFYIKISSFIKSLDKAISQNPTHMLINDREAAEKNFIELSESRLLKLIRLSQTNGDDLRDRMTPEEFLIYSTIKNIIFSWRSYILNLSKGGVNNEQ</sequence>
<proteinExistence type="predicted"/>
<dbReference type="HOGENOM" id="CLU_117967_0_0_2"/>
<dbReference type="EMBL" id="CP003378">
    <property type="protein sequence ID" value="AFZ70414.1"/>
    <property type="molecule type" value="Genomic_DNA"/>
</dbReference>
<organism evidence="1 2">
    <name type="scientific">Caldisphaera lagunensis (strain DSM 15908 / JCM 11604 / ANMR 0165 / IC-154)</name>
    <dbReference type="NCBI Taxonomy" id="1056495"/>
    <lineage>
        <taxon>Archaea</taxon>
        <taxon>Thermoproteota</taxon>
        <taxon>Thermoprotei</taxon>
        <taxon>Acidilobales</taxon>
        <taxon>Caldisphaeraceae</taxon>
        <taxon>Caldisphaera</taxon>
    </lineage>
</organism>
<dbReference type="InterPro" id="IPR038437">
    <property type="entry name" value="GINS_Psf3_sf"/>
</dbReference>
<dbReference type="AlphaFoldDB" id="L0AAF9"/>
<reference evidence="2" key="1">
    <citation type="submission" date="2012-03" db="EMBL/GenBank/DDBJ databases">
        <title>Complete genome of Caldisphaera lagunensis DSM 15908.</title>
        <authorList>
            <person name="Lucas S."/>
            <person name="Copeland A."/>
            <person name="Lapidus A."/>
            <person name="Glavina del Rio T."/>
            <person name="Dalin E."/>
            <person name="Tice H."/>
            <person name="Bruce D."/>
            <person name="Goodwin L."/>
            <person name="Pitluck S."/>
            <person name="Peters L."/>
            <person name="Mikhailova N."/>
            <person name="Teshima H."/>
            <person name="Kyrpides N."/>
            <person name="Mavromatis K."/>
            <person name="Ivanova N."/>
            <person name="Brettin T."/>
            <person name="Detter J.C."/>
            <person name="Han C."/>
            <person name="Larimer F."/>
            <person name="Land M."/>
            <person name="Hauser L."/>
            <person name="Markowitz V."/>
            <person name="Cheng J.-F."/>
            <person name="Hugenholtz P."/>
            <person name="Woyke T."/>
            <person name="Wu D."/>
            <person name="Spring S."/>
            <person name="Schroeder M."/>
            <person name="Brambilla E."/>
            <person name="Klenk H.-P."/>
            <person name="Eisen J.A."/>
        </authorList>
    </citation>
    <scope>NUCLEOTIDE SEQUENCE [LARGE SCALE GENOMIC DNA]</scope>
    <source>
        <strain evidence="2">DSM 15908 / JCM 11604 / IC-154</strain>
    </source>
</reference>
<name>L0AAF9_CALLD</name>
<dbReference type="Gene3D" id="1.20.58.2050">
    <property type="match status" value="1"/>
</dbReference>
<dbReference type="STRING" id="1056495.Calag_0663"/>
<dbReference type="InParanoid" id="L0AAF9"/>
<accession>L0AAF9</accession>
<dbReference type="Proteomes" id="UP000010469">
    <property type="component" value="Chromosome"/>
</dbReference>
<dbReference type="KEGG" id="clg:Calag_0663"/>
<dbReference type="eggNOG" id="arCOG00552">
    <property type="taxonomic scope" value="Archaea"/>
</dbReference>
<evidence type="ECO:0000313" key="2">
    <source>
        <dbReference type="Proteomes" id="UP000010469"/>
    </source>
</evidence>
<dbReference type="CDD" id="cd11714">
    <property type="entry name" value="GINS_A_archaea"/>
    <property type="match status" value="1"/>
</dbReference>
<gene>
    <name evidence="1" type="ordered locus">Calag_0663</name>
</gene>
<evidence type="ECO:0000313" key="1">
    <source>
        <dbReference type="EMBL" id="AFZ70414.1"/>
    </source>
</evidence>
<protein>
    <submittedName>
        <fullName evidence="1">GINS complex subunit Sld5</fullName>
    </submittedName>
</protein>